<dbReference type="GO" id="GO:0000287">
    <property type="term" value="F:magnesium ion binding"/>
    <property type="evidence" value="ECO:0007669"/>
    <property type="project" value="InterPro"/>
</dbReference>
<dbReference type="SUPFAM" id="SSF103084">
    <property type="entry name" value="Holliday junction resolvase RusA"/>
    <property type="match status" value="1"/>
</dbReference>
<organism evidence="1">
    <name type="scientific">uncultured Caudovirales phage</name>
    <dbReference type="NCBI Taxonomy" id="2100421"/>
    <lineage>
        <taxon>Viruses</taxon>
        <taxon>Duplodnaviria</taxon>
        <taxon>Heunggongvirae</taxon>
        <taxon>Uroviricota</taxon>
        <taxon>Caudoviricetes</taxon>
        <taxon>Peduoviridae</taxon>
        <taxon>Maltschvirus</taxon>
        <taxon>Maltschvirus maltsch</taxon>
    </lineage>
</organism>
<dbReference type="Pfam" id="PF05866">
    <property type="entry name" value="RusA"/>
    <property type="match status" value="1"/>
</dbReference>
<dbReference type="GO" id="GO:0006281">
    <property type="term" value="P:DNA repair"/>
    <property type="evidence" value="ECO:0007669"/>
    <property type="project" value="InterPro"/>
</dbReference>
<dbReference type="EMBL" id="LR798323">
    <property type="protein sequence ID" value="CAB5224013.1"/>
    <property type="molecule type" value="Genomic_DNA"/>
</dbReference>
<proteinExistence type="predicted"/>
<sequence>MRYDLKLTGVPVISKKNRLKFGRGRTYKPTEVIEFESALRKCAEELSVEPLSGDLTVEIVVVVPDKRRRDLQNFSDTICDALNGVLYVDDSQITTLLMRKVWGKEWELLISVGQH</sequence>
<reference evidence="1" key="1">
    <citation type="submission" date="2020-05" db="EMBL/GenBank/DDBJ databases">
        <authorList>
            <person name="Chiriac C."/>
            <person name="Salcher M."/>
            <person name="Ghai R."/>
            <person name="Kavagutti S V."/>
        </authorList>
    </citation>
    <scope>NUCLEOTIDE SEQUENCE</scope>
</reference>
<dbReference type="Gene3D" id="3.30.1330.70">
    <property type="entry name" value="Holliday junction resolvase RusA"/>
    <property type="match status" value="1"/>
</dbReference>
<protein>
    <submittedName>
        <fullName evidence="1">Rus Holliday junction resolvase</fullName>
    </submittedName>
</protein>
<dbReference type="InterPro" id="IPR008822">
    <property type="entry name" value="Endonuclease_RusA-like"/>
</dbReference>
<accession>A0A6J7X0T2</accession>
<dbReference type="InterPro" id="IPR036614">
    <property type="entry name" value="RusA-like_sf"/>
</dbReference>
<name>A0A6J7X0T2_9CAUD</name>
<dbReference type="GO" id="GO:0006310">
    <property type="term" value="P:DNA recombination"/>
    <property type="evidence" value="ECO:0007669"/>
    <property type="project" value="InterPro"/>
</dbReference>
<evidence type="ECO:0000313" key="1">
    <source>
        <dbReference type="EMBL" id="CAB5224013.1"/>
    </source>
</evidence>
<gene>
    <name evidence="1" type="ORF">UFOVP390_27</name>
</gene>